<dbReference type="InterPro" id="IPR011990">
    <property type="entry name" value="TPR-like_helical_dom_sf"/>
</dbReference>
<feature type="domain" description="U3 small nucleolar RNA-associated protein 6 N-terminal" evidence="7">
    <location>
        <begin position="9"/>
        <end position="95"/>
    </location>
</feature>
<dbReference type="Pfam" id="PF08640">
    <property type="entry name" value="U3_assoc_6"/>
    <property type="match status" value="1"/>
</dbReference>
<dbReference type="GO" id="GO:0000447">
    <property type="term" value="P:endonucleolytic cleavage in ITS1 to separate SSU-rRNA from 5.8S rRNA and LSU-rRNA from tricistronic rRNA transcript (SSU-rRNA, 5.8S rRNA, LSU-rRNA)"/>
    <property type="evidence" value="ECO:0007669"/>
    <property type="project" value="EnsemblFungi"/>
</dbReference>
<dbReference type="GO" id="GO:0034388">
    <property type="term" value="C:Pwp2p-containing subcomplex of 90S preribosome"/>
    <property type="evidence" value="ECO:0007669"/>
    <property type="project" value="EnsemblFungi"/>
</dbReference>
<gene>
    <name evidence="8" type="ORF">PACTADRAFT_39661</name>
</gene>
<dbReference type="SUPFAM" id="SSF48452">
    <property type="entry name" value="TPR-like"/>
    <property type="match status" value="1"/>
</dbReference>
<keyword evidence="9" id="KW-1185">Reference proteome</keyword>
<dbReference type="Pfam" id="PF23240">
    <property type="entry name" value="HAT_PRP39_N"/>
    <property type="match status" value="1"/>
</dbReference>
<dbReference type="EMBL" id="KV454012">
    <property type="protein sequence ID" value="ODV96748.1"/>
    <property type="molecule type" value="Genomic_DNA"/>
</dbReference>
<comment type="similarity">
    <text evidence="2">Belongs to the UTP6 family.</text>
</comment>
<organism evidence="8 9">
    <name type="scientific">Pachysolen tannophilus NRRL Y-2460</name>
    <dbReference type="NCBI Taxonomy" id="669874"/>
    <lineage>
        <taxon>Eukaryota</taxon>
        <taxon>Fungi</taxon>
        <taxon>Dikarya</taxon>
        <taxon>Ascomycota</taxon>
        <taxon>Saccharomycotina</taxon>
        <taxon>Pichiomycetes</taxon>
        <taxon>Pachysolenaceae</taxon>
        <taxon>Pachysolen</taxon>
    </lineage>
</organism>
<keyword evidence="4" id="KW-0677">Repeat</keyword>
<dbReference type="GO" id="GO:0034511">
    <property type="term" value="F:U3 snoRNA binding"/>
    <property type="evidence" value="ECO:0007669"/>
    <property type="project" value="EnsemblFungi"/>
</dbReference>
<name>A0A1E4TYK3_PACTA</name>
<dbReference type="GO" id="GO:0000480">
    <property type="term" value="P:endonucleolytic cleavage in 5'-ETS of tricistronic rRNA transcript (SSU-rRNA, 5.8S rRNA, LSU-rRNA)"/>
    <property type="evidence" value="ECO:0007669"/>
    <property type="project" value="EnsemblFungi"/>
</dbReference>
<dbReference type="Proteomes" id="UP000094236">
    <property type="component" value="Unassembled WGS sequence"/>
</dbReference>
<evidence type="ECO:0000259" key="7">
    <source>
        <dbReference type="Pfam" id="PF08640"/>
    </source>
</evidence>
<dbReference type="GO" id="GO:0042802">
    <property type="term" value="F:identical protein binding"/>
    <property type="evidence" value="ECO:0007669"/>
    <property type="project" value="EnsemblFungi"/>
</dbReference>
<evidence type="ECO:0000256" key="2">
    <source>
        <dbReference type="ARBA" id="ARBA00010734"/>
    </source>
</evidence>
<dbReference type="InterPro" id="IPR013949">
    <property type="entry name" value="Utp6"/>
</dbReference>
<dbReference type="InterPro" id="IPR055347">
    <property type="entry name" value="UTP6_N"/>
</dbReference>
<dbReference type="InterPro" id="IPR003107">
    <property type="entry name" value="HAT"/>
</dbReference>
<accession>A0A1E4TYK3</accession>
<evidence type="ECO:0000256" key="4">
    <source>
        <dbReference type="ARBA" id="ARBA00022737"/>
    </source>
</evidence>
<dbReference type="AlphaFoldDB" id="A0A1E4TYK3"/>
<dbReference type="GO" id="GO:0000472">
    <property type="term" value="P:endonucleolytic cleavage to generate mature 5'-end of SSU-rRNA from (SSU-rRNA, 5.8S rRNA, LSU-rRNA)"/>
    <property type="evidence" value="ECO:0007669"/>
    <property type="project" value="EnsemblFungi"/>
</dbReference>
<keyword evidence="6" id="KW-0175">Coiled coil</keyword>
<sequence length="441" mass="51698">MAEKVRYYLEQSVPELQDLKKKGLFDKNEITMIMRRRTDFEHRITGRGAKPRDFLKYADFEKNLERLRRKRYSRLNKVGLVETKPSVSDWSGPRRILFIYDRATRKFQGDSNIWDSYLKYAKKSGAIKVVYKAYSRLLQLQPRNADAWISAAKYEFEDQSNAKTARVLLQRGLRFNSDSLDLWLNYCKFELSYVSKLLARRKVLGLITERQQLENLKDEEAAKREEIENSSKLLPRGTDNTMDDDKIMLPEVGELKDELKQLPEAELNVLGNPETNPALRGDVALTVYEVGIQALLKNIPINSTIIDKYDKLFELSTKFLEIFDQFKDVDRNYLCKHIIQYLLQNIPISNPNYKNVLILDISLPIRFDKVTDDEFTDDLKMSINNFMAYKSKLASKKEEKEKITELYVHYLQENFLNSSDPKPNERTITLLQAIIKRCRQS</sequence>
<keyword evidence="5" id="KW-0539">Nucleus</keyword>
<evidence type="ECO:0000256" key="5">
    <source>
        <dbReference type="ARBA" id="ARBA00023242"/>
    </source>
</evidence>
<reference evidence="9" key="1">
    <citation type="submission" date="2016-05" db="EMBL/GenBank/DDBJ databases">
        <title>Comparative genomics of biotechnologically important yeasts.</title>
        <authorList>
            <consortium name="DOE Joint Genome Institute"/>
            <person name="Riley R."/>
            <person name="Haridas S."/>
            <person name="Wolfe K.H."/>
            <person name="Lopes M.R."/>
            <person name="Hittinger C.T."/>
            <person name="Goker M."/>
            <person name="Salamov A."/>
            <person name="Wisecaver J."/>
            <person name="Long T.M."/>
            <person name="Aerts A.L."/>
            <person name="Barry K."/>
            <person name="Choi C."/>
            <person name="Clum A."/>
            <person name="Coughlan A.Y."/>
            <person name="Deshpande S."/>
            <person name="Douglass A.P."/>
            <person name="Hanson S.J."/>
            <person name="Klenk H.-P."/>
            <person name="Labutti K."/>
            <person name="Lapidus A."/>
            <person name="Lindquist E."/>
            <person name="Lipzen A."/>
            <person name="Meier-Kolthoff J.P."/>
            <person name="Ohm R.A."/>
            <person name="Otillar R.P."/>
            <person name="Pangilinan J."/>
            <person name="Peng Y."/>
            <person name="Rokas A."/>
            <person name="Rosa C.A."/>
            <person name="Scheuner C."/>
            <person name="Sibirny A.A."/>
            <person name="Slot J.C."/>
            <person name="Stielow J.B."/>
            <person name="Sun H."/>
            <person name="Kurtzman C.P."/>
            <person name="Blackwell M."/>
            <person name="Grigoriev I.V."/>
            <person name="Jeffries T.W."/>
        </authorList>
    </citation>
    <scope>NUCLEOTIDE SEQUENCE [LARGE SCALE GENOMIC DNA]</scope>
    <source>
        <strain evidence="9">NRRL Y-2460</strain>
    </source>
</reference>
<dbReference type="PANTHER" id="PTHR23271">
    <property type="entry name" value="HEPATOCELLULAR CARCINOMA-ASSOCIATED ANTIGEN 66"/>
    <property type="match status" value="1"/>
</dbReference>
<proteinExistence type="inferred from homology"/>
<keyword evidence="3" id="KW-0698">rRNA processing</keyword>
<dbReference type="GO" id="GO:0032040">
    <property type="term" value="C:small-subunit processome"/>
    <property type="evidence" value="ECO:0007669"/>
    <property type="project" value="EnsemblFungi"/>
</dbReference>
<dbReference type="STRING" id="669874.A0A1E4TYK3"/>
<protein>
    <recommendedName>
        <fullName evidence="7">U3 small nucleolar RNA-associated protein 6 N-terminal domain-containing protein</fullName>
    </recommendedName>
</protein>
<comment type="subcellular location">
    <subcellularLocation>
        <location evidence="1">Nucleus</location>
        <location evidence="1">Nucleolus</location>
    </subcellularLocation>
</comment>
<evidence type="ECO:0000313" key="9">
    <source>
        <dbReference type="Proteomes" id="UP000094236"/>
    </source>
</evidence>
<dbReference type="PANTHER" id="PTHR23271:SF1">
    <property type="entry name" value="U3 SMALL NUCLEOLAR RNA-ASSOCIATED PROTEIN 6 HOMOLOG"/>
    <property type="match status" value="1"/>
</dbReference>
<feature type="coiled-coil region" evidence="6">
    <location>
        <begin position="206"/>
        <end position="233"/>
    </location>
</feature>
<evidence type="ECO:0000313" key="8">
    <source>
        <dbReference type="EMBL" id="ODV96748.1"/>
    </source>
</evidence>
<dbReference type="Gene3D" id="1.25.40.10">
    <property type="entry name" value="Tetratricopeptide repeat domain"/>
    <property type="match status" value="1"/>
</dbReference>
<evidence type="ECO:0000256" key="1">
    <source>
        <dbReference type="ARBA" id="ARBA00004604"/>
    </source>
</evidence>
<evidence type="ECO:0000256" key="3">
    <source>
        <dbReference type="ARBA" id="ARBA00022552"/>
    </source>
</evidence>
<dbReference type="SMART" id="SM00386">
    <property type="entry name" value="HAT"/>
    <property type="match status" value="3"/>
</dbReference>
<evidence type="ECO:0000256" key="6">
    <source>
        <dbReference type="SAM" id="Coils"/>
    </source>
</evidence>
<dbReference type="OrthoDB" id="28112at2759"/>